<proteinExistence type="predicted"/>
<keyword evidence="2" id="KW-1185">Reference proteome</keyword>
<organism evidence="1 2">
    <name type="scientific">Saccharata proteae CBS 121410</name>
    <dbReference type="NCBI Taxonomy" id="1314787"/>
    <lineage>
        <taxon>Eukaryota</taxon>
        <taxon>Fungi</taxon>
        <taxon>Dikarya</taxon>
        <taxon>Ascomycota</taxon>
        <taxon>Pezizomycotina</taxon>
        <taxon>Dothideomycetes</taxon>
        <taxon>Dothideomycetes incertae sedis</taxon>
        <taxon>Botryosphaeriales</taxon>
        <taxon>Saccharataceae</taxon>
        <taxon>Saccharata</taxon>
    </lineage>
</organism>
<comment type="caution">
    <text evidence="1">The sequence shown here is derived from an EMBL/GenBank/DDBJ whole genome shotgun (WGS) entry which is preliminary data.</text>
</comment>
<name>A0A9P4LYB4_9PEZI</name>
<gene>
    <name evidence="1" type="ORF">K490DRAFT_56027</name>
</gene>
<dbReference type="Proteomes" id="UP000799776">
    <property type="component" value="Unassembled WGS sequence"/>
</dbReference>
<dbReference type="EMBL" id="ML978716">
    <property type="protein sequence ID" value="KAF2088634.1"/>
    <property type="molecule type" value="Genomic_DNA"/>
</dbReference>
<dbReference type="AlphaFoldDB" id="A0A9P4LYB4"/>
<evidence type="ECO:0000313" key="1">
    <source>
        <dbReference type="EMBL" id="KAF2088634.1"/>
    </source>
</evidence>
<reference evidence="1" key="1">
    <citation type="journal article" date="2020" name="Stud. Mycol.">
        <title>101 Dothideomycetes genomes: a test case for predicting lifestyles and emergence of pathogens.</title>
        <authorList>
            <person name="Haridas S."/>
            <person name="Albert R."/>
            <person name="Binder M."/>
            <person name="Bloem J."/>
            <person name="Labutti K."/>
            <person name="Salamov A."/>
            <person name="Andreopoulos B."/>
            <person name="Baker S."/>
            <person name="Barry K."/>
            <person name="Bills G."/>
            <person name="Bluhm B."/>
            <person name="Cannon C."/>
            <person name="Castanera R."/>
            <person name="Culley D."/>
            <person name="Daum C."/>
            <person name="Ezra D."/>
            <person name="Gonzalez J."/>
            <person name="Henrissat B."/>
            <person name="Kuo A."/>
            <person name="Liang C."/>
            <person name="Lipzen A."/>
            <person name="Lutzoni F."/>
            <person name="Magnuson J."/>
            <person name="Mondo S."/>
            <person name="Nolan M."/>
            <person name="Ohm R."/>
            <person name="Pangilinan J."/>
            <person name="Park H.-J."/>
            <person name="Ramirez L."/>
            <person name="Alfaro M."/>
            <person name="Sun H."/>
            <person name="Tritt A."/>
            <person name="Yoshinaga Y."/>
            <person name="Zwiers L.-H."/>
            <person name="Turgeon B."/>
            <person name="Goodwin S."/>
            <person name="Spatafora J."/>
            <person name="Crous P."/>
            <person name="Grigoriev I."/>
        </authorList>
    </citation>
    <scope>NUCLEOTIDE SEQUENCE</scope>
    <source>
        <strain evidence="1">CBS 121410</strain>
    </source>
</reference>
<protein>
    <submittedName>
        <fullName evidence="1">Uncharacterized protein</fullName>
    </submittedName>
</protein>
<sequence>MAPNLSCTDKYNNHETTKASASTVRASLAHDAATKSGEEDIVNSMGLLYRALGLPKEAWKTPSNRHSNIAHMKDHALRSLDWRALVWPPPTPFYPDHGLNFPNAHKEEIGPGSSCAKKDYSLRINSAAGVGPAALDNKT</sequence>
<evidence type="ECO:0000313" key="2">
    <source>
        <dbReference type="Proteomes" id="UP000799776"/>
    </source>
</evidence>
<accession>A0A9P4LYB4</accession>